<accession>A0AAN0K7B5</accession>
<name>A0AAN0K7B5_9ACTN</name>
<organism evidence="2 3">
    <name type="scientific">Brooklawnia propionicigenes</name>
    <dbReference type="NCBI Taxonomy" id="3041175"/>
    <lineage>
        <taxon>Bacteria</taxon>
        <taxon>Bacillati</taxon>
        <taxon>Actinomycetota</taxon>
        <taxon>Actinomycetes</taxon>
        <taxon>Propionibacteriales</taxon>
        <taxon>Propionibacteriaceae</taxon>
        <taxon>Brooklawnia</taxon>
    </lineage>
</organism>
<protein>
    <submittedName>
        <fullName evidence="2">Uncharacterized protein</fullName>
    </submittedName>
</protein>
<feature type="region of interest" description="Disordered" evidence="1">
    <location>
        <begin position="161"/>
        <end position="301"/>
    </location>
</feature>
<dbReference type="AlphaFoldDB" id="A0AAN0K7B5"/>
<sequence length="301" mass="33092">MTLGVVHAGCHIVGEERNLMMSDNDGIDDALRNAAQLTAGMLARLGEAQSRATQQHAIDQERAVTAASTQAEDRMRQAAAQEQAAMARLRLVHDPSWWAAATIPQVGDTWKIADAYRGHPDVDAAREVMARGIATGWGVTPEPDLDAAAVRRLLEQAERGWQQERDEVRRAGRDRSRARTVEDKADHEDRHTQGAKDPTPLSETEAGTDQVGEVEQARKRADSLDQEAEDGYDSAEQRQVRAEGYAGSGNQRATEARILADKGNAFPAVYATRARPSRGRRSSRGPHQPHPRYRVVGDRGR</sequence>
<feature type="compositionally biased region" description="Basic and acidic residues" evidence="1">
    <location>
        <begin position="161"/>
        <end position="194"/>
    </location>
</feature>
<gene>
    <name evidence="2" type="ORF">brsh051_20660</name>
</gene>
<feature type="compositionally biased region" description="Basic residues" evidence="1">
    <location>
        <begin position="275"/>
        <end position="293"/>
    </location>
</feature>
<proteinExistence type="predicted"/>
<dbReference type="RefSeq" id="WP_286264699.1">
    <property type="nucleotide sequence ID" value="NZ_AP028056.1"/>
</dbReference>
<evidence type="ECO:0000256" key="1">
    <source>
        <dbReference type="SAM" id="MobiDB-lite"/>
    </source>
</evidence>
<dbReference type="KEGG" id="broo:brsh051_20660"/>
<dbReference type="Proteomes" id="UP001431656">
    <property type="component" value="Chromosome"/>
</dbReference>
<keyword evidence="3" id="KW-1185">Reference proteome</keyword>
<feature type="compositionally biased region" description="Acidic residues" evidence="1">
    <location>
        <begin position="224"/>
        <end position="233"/>
    </location>
</feature>
<dbReference type="EMBL" id="AP028056">
    <property type="protein sequence ID" value="BEH02785.1"/>
    <property type="molecule type" value="Genomic_DNA"/>
</dbReference>
<evidence type="ECO:0000313" key="3">
    <source>
        <dbReference type="Proteomes" id="UP001431656"/>
    </source>
</evidence>
<evidence type="ECO:0000313" key="2">
    <source>
        <dbReference type="EMBL" id="BEH02785.1"/>
    </source>
</evidence>
<reference evidence="2" key="1">
    <citation type="journal article" date="2024" name="Int. J. Syst. Evol. Microbiol.">
        <title>Brooklawnia propionicigenes sp. nov., a facultatively anaerobic, propionate-producing bacterium isolated from a methanogenic reactor treating waste from cattle farms.</title>
        <authorList>
            <person name="Akita Y."/>
            <person name="Ueki A."/>
            <person name="Tonouchi A."/>
            <person name="Sugawara Y."/>
            <person name="Honma S."/>
            <person name="Kaku N."/>
            <person name="Ueki K."/>
        </authorList>
    </citation>
    <scope>NUCLEOTIDE SEQUENCE</scope>
    <source>
        <strain evidence="2">SH051</strain>
    </source>
</reference>